<keyword evidence="2" id="KW-0677">Repeat</keyword>
<evidence type="ECO:0000256" key="1">
    <source>
        <dbReference type="ARBA" id="ARBA00022679"/>
    </source>
</evidence>
<dbReference type="InterPro" id="IPR001307">
    <property type="entry name" value="Thiosulphate_STrfase_CS"/>
</dbReference>
<sequence length="284" mass="31455">MALAQVISCKELSKQLNDKNLIIFDCRFSLDNPHYGKQAYQESHIENAIFIDLDLDLSSHVIKGKTSRHPLPNTDKLIAKLAALGLNNNSRVIIYDDGATPFATKMWWTLVWLGKRDNVYLLDGGFKAWQADNLPVTNKETMTSAGNFTGQPDANLLIDAKTLVTKLNDEQLTLLDARALPRFRGEVEPMDPIAGHIPGATCANFAENLDDTGHFLPTKELRERFQTLIQDKPIEKLIAYCGSGVSACHNLFAMCLAGYPLAPLYAGSWSEWITDPSHPIATGN</sequence>
<gene>
    <name evidence="5" type="ORF">DM558_15320</name>
</gene>
<protein>
    <recommendedName>
        <fullName evidence="3">Sulfurtransferase</fullName>
    </recommendedName>
</protein>
<dbReference type="InterPro" id="IPR001763">
    <property type="entry name" value="Rhodanese-like_dom"/>
</dbReference>
<evidence type="ECO:0000256" key="2">
    <source>
        <dbReference type="ARBA" id="ARBA00022737"/>
    </source>
</evidence>
<organism evidence="5 6">
    <name type="scientific">Entomomonas moraniae</name>
    <dbReference type="NCBI Taxonomy" id="2213226"/>
    <lineage>
        <taxon>Bacteria</taxon>
        <taxon>Pseudomonadati</taxon>
        <taxon>Pseudomonadota</taxon>
        <taxon>Gammaproteobacteria</taxon>
        <taxon>Pseudomonadales</taxon>
        <taxon>Pseudomonadaceae</taxon>
        <taxon>Entomomonas</taxon>
    </lineage>
</organism>
<proteinExistence type="predicted"/>
<dbReference type="Gene3D" id="3.40.250.10">
    <property type="entry name" value="Rhodanese-like domain"/>
    <property type="match status" value="2"/>
</dbReference>
<dbReference type="CDD" id="cd01449">
    <property type="entry name" value="TST_Repeat_2"/>
    <property type="match status" value="1"/>
</dbReference>
<feature type="domain" description="Rhodanese" evidence="4">
    <location>
        <begin position="168"/>
        <end position="281"/>
    </location>
</feature>
<dbReference type="KEGG" id="emo:DM558_15320"/>
<dbReference type="SUPFAM" id="SSF52821">
    <property type="entry name" value="Rhodanese/Cell cycle control phosphatase"/>
    <property type="match status" value="2"/>
</dbReference>
<feature type="domain" description="Rhodanese" evidence="4">
    <location>
        <begin position="17"/>
        <end position="138"/>
    </location>
</feature>
<keyword evidence="6" id="KW-1185">Reference proteome</keyword>
<reference evidence="6" key="1">
    <citation type="submission" date="2018-06" db="EMBL/GenBank/DDBJ databases">
        <title>Complete genome of Pseudomonas insecticola strain QZS01.</title>
        <authorList>
            <person name="Wang J."/>
            <person name="Su Q."/>
        </authorList>
    </citation>
    <scope>NUCLEOTIDE SEQUENCE [LARGE SCALE GENOMIC DNA]</scope>
    <source>
        <strain evidence="6">QZS01</strain>
    </source>
</reference>
<dbReference type="PROSITE" id="PS00683">
    <property type="entry name" value="RHODANESE_2"/>
    <property type="match status" value="1"/>
</dbReference>
<keyword evidence="1 3" id="KW-0808">Transferase</keyword>
<dbReference type="Proteomes" id="UP000273143">
    <property type="component" value="Chromosome"/>
</dbReference>
<dbReference type="InterPro" id="IPR045078">
    <property type="entry name" value="TST/MPST-like"/>
</dbReference>
<dbReference type="PANTHER" id="PTHR11364">
    <property type="entry name" value="THIOSULFATE SULFERTANSFERASE"/>
    <property type="match status" value="1"/>
</dbReference>
<dbReference type="CDD" id="cd01448">
    <property type="entry name" value="TST_Repeat_1"/>
    <property type="match status" value="1"/>
</dbReference>
<dbReference type="AlphaFoldDB" id="A0A3Q9JL30"/>
<dbReference type="SMART" id="SM00450">
    <property type="entry name" value="RHOD"/>
    <property type="match status" value="2"/>
</dbReference>
<name>A0A3Q9JL30_9GAMM</name>
<evidence type="ECO:0000313" key="5">
    <source>
        <dbReference type="EMBL" id="AZS52058.1"/>
    </source>
</evidence>
<evidence type="ECO:0000259" key="4">
    <source>
        <dbReference type="PROSITE" id="PS50206"/>
    </source>
</evidence>
<dbReference type="RefSeq" id="WP_127164710.1">
    <property type="nucleotide sequence ID" value="NZ_CP029822.1"/>
</dbReference>
<dbReference type="GO" id="GO:0004792">
    <property type="term" value="F:thiosulfate-cyanide sulfurtransferase activity"/>
    <property type="evidence" value="ECO:0007669"/>
    <property type="project" value="InterPro"/>
</dbReference>
<dbReference type="EMBL" id="CP029822">
    <property type="protein sequence ID" value="AZS52058.1"/>
    <property type="molecule type" value="Genomic_DNA"/>
</dbReference>
<evidence type="ECO:0000313" key="6">
    <source>
        <dbReference type="Proteomes" id="UP000273143"/>
    </source>
</evidence>
<dbReference type="PROSITE" id="PS50206">
    <property type="entry name" value="RHODANESE_3"/>
    <property type="match status" value="2"/>
</dbReference>
<dbReference type="Pfam" id="PF00581">
    <property type="entry name" value="Rhodanese"/>
    <property type="match status" value="2"/>
</dbReference>
<dbReference type="InterPro" id="IPR036873">
    <property type="entry name" value="Rhodanese-like_dom_sf"/>
</dbReference>
<evidence type="ECO:0000256" key="3">
    <source>
        <dbReference type="RuleBase" id="RU000507"/>
    </source>
</evidence>
<dbReference type="PANTHER" id="PTHR11364:SF27">
    <property type="entry name" value="SULFURTRANSFERASE"/>
    <property type="match status" value="1"/>
</dbReference>
<accession>A0A3Q9JL30</accession>